<feature type="chain" id="PRO_5046718551" evidence="2">
    <location>
        <begin position="25"/>
        <end position="338"/>
    </location>
</feature>
<evidence type="ECO:0000313" key="5">
    <source>
        <dbReference type="Proteomes" id="UP000531840"/>
    </source>
</evidence>
<dbReference type="InterPro" id="IPR007137">
    <property type="entry name" value="DUF348"/>
</dbReference>
<dbReference type="Gene3D" id="1.10.530.10">
    <property type="match status" value="1"/>
</dbReference>
<dbReference type="Pfam" id="PF07501">
    <property type="entry name" value="G5"/>
    <property type="match status" value="1"/>
</dbReference>
<keyword evidence="5" id="KW-1185">Reference proteome</keyword>
<dbReference type="EMBL" id="JACBYF010000016">
    <property type="protein sequence ID" value="NYS47885.1"/>
    <property type="molecule type" value="Genomic_DNA"/>
</dbReference>
<dbReference type="Proteomes" id="UP000531840">
    <property type="component" value="Unassembled WGS sequence"/>
</dbReference>
<dbReference type="Gene3D" id="2.20.230.10">
    <property type="entry name" value="Resuscitation-promoting factor rpfb"/>
    <property type="match status" value="1"/>
</dbReference>
<proteinExistence type="predicted"/>
<dbReference type="SUPFAM" id="SSF53955">
    <property type="entry name" value="Lysozyme-like"/>
    <property type="match status" value="1"/>
</dbReference>
<comment type="caution">
    <text evidence="4">The sequence shown here is derived from an EMBL/GenBank/DDBJ whole genome shotgun (WGS) entry which is preliminary data.</text>
</comment>
<keyword evidence="1 2" id="KW-0732">Signal</keyword>
<dbReference type="PROSITE" id="PS51109">
    <property type="entry name" value="G5"/>
    <property type="match status" value="1"/>
</dbReference>
<sequence>MNKFKKFIAALSVTAVLSSGAYIANEEYKTVALAIHLDDNVINTKVKKGTVKEILDKQGIIISEYDRVEPGLDSEIKQGDTLKIFKSRDVVIKDGETTLNKKTTYKKVEDILKELNITLGEYDKVTPNLQSEVEFVDTITITRVEKIKETTKEEIKYETVEESNPDLLVGEKKVKTAGENGEKEVVKEVVKENGKVISETVVSEKTITEATKEVVYVGTKVVYNSPSYNTSYNTAPVNYNYVAPAPSGYPVVLANGNTAGETGAYAAKQMEARTGVSASTWEHIIARESNGQVNARNASGASGLFQTMPGWGSTATVDDQINAAVKAYNSQGLSAWGM</sequence>
<gene>
    <name evidence="4" type="ORF">HZY85_06750</name>
</gene>
<accession>A0ABX2SZS1</accession>
<evidence type="ECO:0000313" key="4">
    <source>
        <dbReference type="EMBL" id="NYS47885.1"/>
    </source>
</evidence>
<dbReference type="InterPro" id="IPR011098">
    <property type="entry name" value="G5_dom"/>
</dbReference>
<reference evidence="4 5" key="1">
    <citation type="submission" date="2020-07" db="EMBL/GenBank/DDBJ databases">
        <title>MOT database genomes.</title>
        <authorList>
            <person name="Joseph S."/>
            <person name="Aduse-Opoku J."/>
            <person name="Hashim A."/>
            <person name="Wade W."/>
            <person name="Curtis M."/>
        </authorList>
    </citation>
    <scope>NUCLEOTIDE SEQUENCE [LARGE SCALE GENOMIC DNA]</scope>
    <source>
        <strain evidence="4 5">CIP 106318</strain>
    </source>
</reference>
<dbReference type="InterPro" id="IPR023346">
    <property type="entry name" value="Lysozyme-like_dom_sf"/>
</dbReference>
<dbReference type="SMART" id="SM01208">
    <property type="entry name" value="G5"/>
    <property type="match status" value="1"/>
</dbReference>
<protein>
    <submittedName>
        <fullName evidence="4">G5 domain-containing protein</fullName>
    </submittedName>
</protein>
<evidence type="ECO:0000259" key="3">
    <source>
        <dbReference type="PROSITE" id="PS51109"/>
    </source>
</evidence>
<dbReference type="Pfam" id="PF03990">
    <property type="entry name" value="DUF348"/>
    <property type="match status" value="2"/>
</dbReference>
<name>A0ABX2SZS1_9BACL</name>
<evidence type="ECO:0000256" key="1">
    <source>
        <dbReference type="ARBA" id="ARBA00022729"/>
    </source>
</evidence>
<feature type="domain" description="G5" evidence="3">
    <location>
        <begin position="141"/>
        <end position="221"/>
    </location>
</feature>
<organism evidence="4 5">
    <name type="scientific">Gemelliphila palaticanis</name>
    <dbReference type="NCBI Taxonomy" id="81950"/>
    <lineage>
        <taxon>Bacteria</taxon>
        <taxon>Bacillati</taxon>
        <taxon>Bacillota</taxon>
        <taxon>Bacilli</taxon>
        <taxon>Bacillales</taxon>
        <taxon>Gemellaceae</taxon>
        <taxon>Gemelliphila</taxon>
    </lineage>
</organism>
<feature type="signal peptide" evidence="2">
    <location>
        <begin position="1"/>
        <end position="24"/>
    </location>
</feature>
<evidence type="ECO:0000256" key="2">
    <source>
        <dbReference type="SAM" id="SignalP"/>
    </source>
</evidence>